<organism evidence="1 2">
    <name type="scientific">Citrobacter freundii</name>
    <dbReference type="NCBI Taxonomy" id="546"/>
    <lineage>
        <taxon>Bacteria</taxon>
        <taxon>Pseudomonadati</taxon>
        <taxon>Pseudomonadota</taxon>
        <taxon>Gammaproteobacteria</taxon>
        <taxon>Enterobacterales</taxon>
        <taxon>Enterobacteriaceae</taxon>
        <taxon>Citrobacter</taxon>
        <taxon>Citrobacter freundii complex</taxon>
    </lineage>
</organism>
<keyword evidence="1" id="KW-0614">Plasmid</keyword>
<keyword evidence="2" id="KW-1185">Reference proteome</keyword>
<reference evidence="1" key="1">
    <citation type="submission" date="2022-12" db="EMBL/GenBank/DDBJ databases">
        <title>2953647.</title>
        <authorList>
            <person name="Hergert J."/>
            <person name="Casey R."/>
            <person name="Wagner J."/>
            <person name="Young E.L."/>
            <person name="Oakeson K.F."/>
        </authorList>
    </citation>
    <scope>NUCLEOTIDE SEQUENCE</scope>
    <source>
        <strain evidence="1">2953647</strain>
        <plasmid evidence="1">unnamed5</plasmid>
    </source>
</reference>
<protein>
    <submittedName>
        <fullName evidence="1">Uncharacterized protein</fullName>
    </submittedName>
</protein>
<evidence type="ECO:0000313" key="2">
    <source>
        <dbReference type="Proteomes" id="UP001164536"/>
    </source>
</evidence>
<gene>
    <name evidence="1" type="ORF">O4000_29175</name>
</gene>
<dbReference type="EMBL" id="CP114569">
    <property type="protein sequence ID" value="WAZ60689.1"/>
    <property type="molecule type" value="Genomic_DNA"/>
</dbReference>
<name>A0ABY7LAS0_CITFR</name>
<proteinExistence type="predicted"/>
<dbReference type="RefSeq" id="WP_071444849.1">
    <property type="nucleotide sequence ID" value="NZ_CP114569.1"/>
</dbReference>
<geneLocation type="plasmid" evidence="1 2">
    <name>unnamed5</name>
</geneLocation>
<accession>A0ABY7LAS0</accession>
<dbReference type="Proteomes" id="UP001164536">
    <property type="component" value="Plasmid unnamed5"/>
</dbReference>
<sequence length="92" mass="10050">MFKKVFSGAGDFQAWNECKNWLDKHGYSYGSTSCRATGVGVLKGDYCIAKMHNLTKQEIQELDGIVDGNFRNGPVVLKLKVAPEGISPEAAL</sequence>
<evidence type="ECO:0000313" key="1">
    <source>
        <dbReference type="EMBL" id="WAZ60689.1"/>
    </source>
</evidence>